<evidence type="ECO:0000313" key="2">
    <source>
        <dbReference type="EMBL" id="MBD3917995.1"/>
    </source>
</evidence>
<dbReference type="SUPFAM" id="SSF53850">
    <property type="entry name" value="Periplasmic binding protein-like II"/>
    <property type="match status" value="1"/>
</dbReference>
<dbReference type="Proteomes" id="UP000609346">
    <property type="component" value="Unassembled WGS sequence"/>
</dbReference>
<dbReference type="PANTHER" id="PTHR43649:SF12">
    <property type="entry name" value="DIACETYLCHITOBIOSE BINDING PROTEIN DASA"/>
    <property type="match status" value="1"/>
</dbReference>
<dbReference type="InterPro" id="IPR050490">
    <property type="entry name" value="Bact_solute-bd_prot1"/>
</dbReference>
<accession>A0ABR8MQV4</accession>
<feature type="region of interest" description="Disordered" evidence="1">
    <location>
        <begin position="33"/>
        <end position="54"/>
    </location>
</feature>
<evidence type="ECO:0000313" key="3">
    <source>
        <dbReference type="Proteomes" id="UP000609346"/>
    </source>
</evidence>
<dbReference type="EMBL" id="JACXZA010000001">
    <property type="protein sequence ID" value="MBD3917995.1"/>
    <property type="molecule type" value="Genomic_DNA"/>
</dbReference>
<dbReference type="RefSeq" id="WP_191202236.1">
    <property type="nucleotide sequence ID" value="NZ_JACXZA010000001.1"/>
</dbReference>
<dbReference type="Pfam" id="PF13416">
    <property type="entry name" value="SBP_bac_8"/>
    <property type="match status" value="1"/>
</dbReference>
<dbReference type="Gene3D" id="3.40.190.10">
    <property type="entry name" value="Periplasmic binding protein-like II"/>
    <property type="match status" value="1"/>
</dbReference>
<dbReference type="InterPro" id="IPR006059">
    <property type="entry name" value="SBP"/>
</dbReference>
<protein>
    <submittedName>
        <fullName evidence="2">Extracellular solute-binding protein</fullName>
    </submittedName>
</protein>
<name>A0ABR8MQV4_9BACL</name>
<organism evidence="2 3">
    <name type="scientific">Paenibacillus terricola</name>
    <dbReference type="NCBI Taxonomy" id="2763503"/>
    <lineage>
        <taxon>Bacteria</taxon>
        <taxon>Bacillati</taxon>
        <taxon>Bacillota</taxon>
        <taxon>Bacilli</taxon>
        <taxon>Bacillales</taxon>
        <taxon>Paenibacillaceae</taxon>
        <taxon>Paenibacillus</taxon>
    </lineage>
</organism>
<proteinExistence type="predicted"/>
<reference evidence="2 3" key="1">
    <citation type="submission" date="2020-09" db="EMBL/GenBank/DDBJ databases">
        <title>Paenibacillus sp. strain PR3 16S rRNA gene Genome sequencing and assembly.</title>
        <authorList>
            <person name="Kim J."/>
        </authorList>
    </citation>
    <scope>NUCLEOTIDE SEQUENCE [LARGE SCALE GENOMIC DNA]</scope>
    <source>
        <strain evidence="2 3">PR3</strain>
    </source>
</reference>
<dbReference type="PANTHER" id="PTHR43649">
    <property type="entry name" value="ARABINOSE-BINDING PROTEIN-RELATED"/>
    <property type="match status" value="1"/>
</dbReference>
<sequence>MVYRKSTLLLLTGSLAAVIVVFLSLVNLPNGNSSPSTKRGETITPLPAGQSGNDPQHIIVSVSIHENEFDNMLEATSRFMEANPNITVELRNISPDLAYDSLKSDAQLGTGPDIALMDSGWVKEFAVLGYLKPLDSLVAAMPGDWLSGLLEPLNWNNYWWGMPKDADPQLVVWSRPLLDQLTGGTIPADWNSFADLASTEGAELPDVPLVRLDPTDARQLLVWLDSFPSKERTEPLQPFDADLKERLAFLAEGQGTTFTVSRANGKDKAEKLAAGELLSAVMRWSELQALTLERRSKLAIGYPNGWYGGRSFVVFAHSRAKEEAVSLWLQMIAGEDEQQTSYDRYRLLPSLKPLYTTREQNILDIGMNKLADFVWLKQLDAMTSQTLDPQWPVRLANWEQVWNDLSHDDNWLKEIAELWNNSFAS</sequence>
<keyword evidence="3" id="KW-1185">Reference proteome</keyword>
<gene>
    <name evidence="2" type="ORF">H8B09_04455</name>
</gene>
<comment type="caution">
    <text evidence="2">The sequence shown here is derived from an EMBL/GenBank/DDBJ whole genome shotgun (WGS) entry which is preliminary data.</text>
</comment>
<evidence type="ECO:0000256" key="1">
    <source>
        <dbReference type="SAM" id="MobiDB-lite"/>
    </source>
</evidence>